<evidence type="ECO:0000256" key="3">
    <source>
        <dbReference type="ARBA" id="ARBA00011738"/>
    </source>
</evidence>
<dbReference type="SUPFAM" id="SSF52518">
    <property type="entry name" value="Thiamin diphosphate-binding fold (THDP-binding)"/>
    <property type="match status" value="2"/>
</dbReference>
<dbReference type="Pfam" id="PF02780">
    <property type="entry name" value="Transketolase_C"/>
    <property type="match status" value="1"/>
</dbReference>
<evidence type="ECO:0000256" key="7">
    <source>
        <dbReference type="ARBA" id="ARBA00022977"/>
    </source>
</evidence>
<dbReference type="InterPro" id="IPR049557">
    <property type="entry name" value="Transketolase_CS"/>
</dbReference>
<keyword evidence="9 11" id="KW-0414">Isoprene biosynthesis</keyword>
<dbReference type="InterPro" id="IPR033248">
    <property type="entry name" value="Transketolase_C"/>
</dbReference>
<evidence type="ECO:0000256" key="6">
    <source>
        <dbReference type="ARBA" id="ARBA00022842"/>
    </source>
</evidence>
<dbReference type="InterPro" id="IPR009014">
    <property type="entry name" value="Transketo_C/PFOR_II"/>
</dbReference>
<dbReference type="EC" id="2.2.1.7" evidence="11"/>
<dbReference type="InterPro" id="IPR005477">
    <property type="entry name" value="Dxylulose-5-P_synthase"/>
</dbReference>
<evidence type="ECO:0000313" key="14">
    <source>
        <dbReference type="EMBL" id="VFK62755.1"/>
    </source>
</evidence>
<dbReference type="GO" id="GO:0016114">
    <property type="term" value="P:terpenoid biosynthetic process"/>
    <property type="evidence" value="ECO:0007669"/>
    <property type="project" value="UniProtKB-UniRule"/>
</dbReference>
<protein>
    <recommendedName>
        <fullName evidence="11">1-deoxy-D-xylulose-5-phosphate synthase</fullName>
        <ecNumber evidence="11">2.2.1.7</ecNumber>
    </recommendedName>
    <alternativeName>
        <fullName evidence="11">1-deoxyxylulose-5-phosphate synthase</fullName>
        <shortName evidence="11">DXP synthase</shortName>
        <shortName evidence="11">DXPS</shortName>
    </alternativeName>
</protein>
<dbReference type="FunFam" id="3.40.50.920:FF:000002">
    <property type="entry name" value="1-deoxy-D-xylulose-5-phosphate synthase"/>
    <property type="match status" value="1"/>
</dbReference>
<dbReference type="EMBL" id="CAADFX010000186">
    <property type="protein sequence ID" value="VFK62755.1"/>
    <property type="molecule type" value="Genomic_DNA"/>
</dbReference>
<dbReference type="GO" id="GO:0019288">
    <property type="term" value="P:isopentenyl diphosphate biosynthetic process, methylerythritol 4-phosphate pathway"/>
    <property type="evidence" value="ECO:0007669"/>
    <property type="project" value="TreeGrafter"/>
</dbReference>
<sequence>MMLTGSYPRLATINNPTDLRKVPKSELMPLAEELRKYLIEAVSQSGGHLAAGLGAVELTIALHHVFNTPKDRIVWDVGHQSYPHKILTGRRDLLASIRSEGGLAPFPKRTESDFDVFGVGHAGTSISAALGMAIAAEHENQNRKIIAVIGDGALTAGMAFEALNHAGEIHTNLLVILNDNDMSISPNVGALSNYFAKVLSGKLYTTVRTGSKKVLERMPSVRELARRAEEHFKGLIVPGTLFEELGFNYIGPINGHDLPTLITTLTNLQALEGPQFLHIVTSKGKGYPPAEKDPVKFHGVDPFNIKTGDPIKKRTGITYTDVFQNWICEMARHDKRLMAITPAMKEGSGLVRFAEEFPDRYFDTGITEQHAVTFSAGLACEGLKPIVAIYSTFLQRGYDQVIHDIALQNLPVLFAIDRAGIAGPDGPTHAGSFDLSFLRCLPNFVLMAPADEDECYRMLYTGFSLDQPSAVRYPRDIGPGVPIRQEMTPIPIGKAEVRRKGKNVALLGFGAMVTPCLEVAHEIDATVVNMRFVKPLDKEIVLRMAAEHDLLVTVEDNAVAGGAGSSVNECLLANGITVPIINHGIPDRFLQHGPRQNMLAKAGLCAEGILGIIKNHLPSVS</sequence>
<evidence type="ECO:0000256" key="11">
    <source>
        <dbReference type="HAMAP-Rule" id="MF_00315"/>
    </source>
</evidence>
<evidence type="ECO:0000313" key="15">
    <source>
        <dbReference type="EMBL" id="VFK67828.1"/>
    </source>
</evidence>
<feature type="binding site" evidence="11">
    <location>
        <position position="180"/>
    </location>
    <ligand>
        <name>Mg(2+)</name>
        <dbReference type="ChEBI" id="CHEBI:18420"/>
    </ligand>
</feature>
<dbReference type="SMART" id="SM00861">
    <property type="entry name" value="Transket_pyr"/>
    <property type="match status" value="1"/>
</dbReference>
<keyword evidence="6 11" id="KW-0460">Magnesium</keyword>
<feature type="binding site" evidence="11">
    <location>
        <position position="287"/>
    </location>
    <ligand>
        <name>thiamine diphosphate</name>
        <dbReference type="ChEBI" id="CHEBI:58937"/>
    </ligand>
</feature>
<feature type="binding site" evidence="11">
    <location>
        <position position="368"/>
    </location>
    <ligand>
        <name>thiamine diphosphate</name>
        <dbReference type="ChEBI" id="CHEBI:58937"/>
    </ligand>
</feature>
<evidence type="ECO:0000256" key="10">
    <source>
        <dbReference type="ARBA" id="ARBA00055605"/>
    </source>
</evidence>
<dbReference type="Pfam" id="PF02779">
    <property type="entry name" value="Transket_pyr"/>
    <property type="match status" value="1"/>
</dbReference>
<dbReference type="AlphaFoldDB" id="A0A451APA5"/>
<evidence type="ECO:0000256" key="4">
    <source>
        <dbReference type="ARBA" id="ARBA00022679"/>
    </source>
</evidence>
<evidence type="ECO:0000256" key="8">
    <source>
        <dbReference type="ARBA" id="ARBA00023052"/>
    </source>
</evidence>
<keyword evidence="8 11" id="KW-0786">Thiamine pyrophosphate</keyword>
<keyword evidence="7 11" id="KW-0784">Thiamine biosynthesis</keyword>
<dbReference type="GO" id="GO:0000287">
    <property type="term" value="F:magnesium ion binding"/>
    <property type="evidence" value="ECO:0007669"/>
    <property type="project" value="UniProtKB-UniRule"/>
</dbReference>
<dbReference type="Pfam" id="PF13292">
    <property type="entry name" value="DXP_synthase_N"/>
    <property type="match status" value="1"/>
</dbReference>
<proteinExistence type="inferred from homology"/>
<dbReference type="CDD" id="cd02007">
    <property type="entry name" value="TPP_DXS"/>
    <property type="match status" value="1"/>
</dbReference>
<comment type="cofactor">
    <cofactor evidence="11">
        <name>Mg(2+)</name>
        <dbReference type="ChEBI" id="CHEBI:18420"/>
    </cofactor>
    <text evidence="11">Binds 1 Mg(2+) ion per subunit.</text>
</comment>
<reference evidence="15" key="1">
    <citation type="submission" date="2019-02" db="EMBL/GenBank/DDBJ databases">
        <authorList>
            <person name="Gruber-Vodicka R. H."/>
            <person name="Seah K. B. B."/>
        </authorList>
    </citation>
    <scope>NUCLEOTIDE SEQUENCE</scope>
    <source>
        <strain evidence="14">BECK_BY1</strain>
        <strain evidence="15">BECK_BY2</strain>
        <strain evidence="13">BECK_BY3</strain>
    </source>
</reference>
<dbReference type="NCBIfam" id="TIGR00204">
    <property type="entry name" value="dxs"/>
    <property type="match status" value="1"/>
</dbReference>
<name>A0A451APA5_9GAMM</name>
<feature type="domain" description="Transketolase-like pyrimidine-binding" evidence="12">
    <location>
        <begin position="317"/>
        <end position="481"/>
    </location>
</feature>
<evidence type="ECO:0000256" key="2">
    <source>
        <dbReference type="ARBA" id="ARBA00011081"/>
    </source>
</evidence>
<comment type="cofactor">
    <cofactor evidence="11">
        <name>thiamine diphosphate</name>
        <dbReference type="ChEBI" id="CHEBI:58937"/>
    </cofactor>
    <text evidence="11">Binds 1 thiamine pyrophosphate per subunit.</text>
</comment>
<dbReference type="SUPFAM" id="SSF52922">
    <property type="entry name" value="TK C-terminal domain-like"/>
    <property type="match status" value="1"/>
</dbReference>
<keyword evidence="4 11" id="KW-0808">Transferase</keyword>
<dbReference type="UniPathway" id="UPA00064">
    <property type="reaction ID" value="UER00091"/>
</dbReference>
<evidence type="ECO:0000259" key="12">
    <source>
        <dbReference type="SMART" id="SM00861"/>
    </source>
</evidence>
<dbReference type="InterPro" id="IPR005475">
    <property type="entry name" value="Transketolase-like_Pyr-bd"/>
</dbReference>
<feature type="binding site" evidence="11">
    <location>
        <position position="151"/>
    </location>
    <ligand>
        <name>Mg(2+)</name>
        <dbReference type="ChEBI" id="CHEBI:18420"/>
    </ligand>
</feature>
<dbReference type="EMBL" id="CAADFY010000167">
    <property type="protein sequence ID" value="VFK59242.1"/>
    <property type="molecule type" value="Genomic_DNA"/>
</dbReference>
<dbReference type="PANTHER" id="PTHR43322:SF5">
    <property type="entry name" value="1-DEOXY-D-XYLULOSE-5-PHOSPHATE SYNTHASE, CHLOROPLASTIC"/>
    <property type="match status" value="1"/>
</dbReference>
<feature type="binding site" evidence="11">
    <location>
        <position position="180"/>
    </location>
    <ligand>
        <name>thiamine diphosphate</name>
        <dbReference type="ChEBI" id="CHEBI:58937"/>
    </ligand>
</feature>
<dbReference type="GO" id="GO:0008661">
    <property type="term" value="F:1-deoxy-D-xylulose-5-phosphate synthase activity"/>
    <property type="evidence" value="ECO:0007669"/>
    <property type="project" value="UniProtKB-UniRule"/>
</dbReference>
<comment type="subunit">
    <text evidence="3 11">Homodimer.</text>
</comment>
<dbReference type="EMBL" id="CAADFV010000161">
    <property type="protein sequence ID" value="VFK67828.1"/>
    <property type="molecule type" value="Genomic_DNA"/>
</dbReference>
<comment type="pathway">
    <text evidence="1 11">Metabolic intermediate biosynthesis; 1-deoxy-D-xylulose 5-phosphate biosynthesis; 1-deoxy-D-xylulose 5-phosphate from D-glyceraldehyde 3-phosphate and pyruvate: step 1/1.</text>
</comment>
<dbReference type="GO" id="GO:0030976">
    <property type="term" value="F:thiamine pyrophosphate binding"/>
    <property type="evidence" value="ECO:0007669"/>
    <property type="project" value="UniProtKB-UniRule"/>
</dbReference>
<feature type="binding site" evidence="11">
    <location>
        <position position="79"/>
    </location>
    <ligand>
        <name>thiamine diphosphate</name>
        <dbReference type="ChEBI" id="CHEBI:58937"/>
    </ligand>
</feature>
<dbReference type="InterPro" id="IPR020826">
    <property type="entry name" value="Transketolase_BS"/>
</dbReference>
<feature type="binding site" evidence="11">
    <location>
        <begin position="120"/>
        <end position="122"/>
    </location>
    <ligand>
        <name>thiamine diphosphate</name>
        <dbReference type="ChEBI" id="CHEBI:58937"/>
    </ligand>
</feature>
<evidence type="ECO:0000256" key="1">
    <source>
        <dbReference type="ARBA" id="ARBA00004980"/>
    </source>
</evidence>
<dbReference type="Gene3D" id="3.40.50.920">
    <property type="match status" value="1"/>
</dbReference>
<dbReference type="GO" id="GO:0005829">
    <property type="term" value="C:cytosol"/>
    <property type="evidence" value="ECO:0007669"/>
    <property type="project" value="TreeGrafter"/>
</dbReference>
<comment type="similarity">
    <text evidence="2 11">Belongs to the transketolase family. DXPS subfamily.</text>
</comment>
<dbReference type="PANTHER" id="PTHR43322">
    <property type="entry name" value="1-D-DEOXYXYLULOSE 5-PHOSPHATE SYNTHASE-RELATED"/>
    <property type="match status" value="1"/>
</dbReference>
<dbReference type="CDD" id="cd07033">
    <property type="entry name" value="TPP_PYR_DXS_TK_like"/>
    <property type="match status" value="1"/>
</dbReference>
<comment type="catalytic activity">
    <reaction evidence="11">
        <text>D-glyceraldehyde 3-phosphate + pyruvate + H(+) = 1-deoxy-D-xylulose 5-phosphate + CO2</text>
        <dbReference type="Rhea" id="RHEA:12605"/>
        <dbReference type="ChEBI" id="CHEBI:15361"/>
        <dbReference type="ChEBI" id="CHEBI:15378"/>
        <dbReference type="ChEBI" id="CHEBI:16526"/>
        <dbReference type="ChEBI" id="CHEBI:57792"/>
        <dbReference type="ChEBI" id="CHEBI:59776"/>
        <dbReference type="EC" id="2.2.1.7"/>
    </reaction>
</comment>
<dbReference type="Gene3D" id="3.40.50.970">
    <property type="match status" value="2"/>
</dbReference>
<dbReference type="InterPro" id="IPR029061">
    <property type="entry name" value="THDP-binding"/>
</dbReference>
<dbReference type="PROSITE" id="PS00801">
    <property type="entry name" value="TRANSKETOLASE_1"/>
    <property type="match status" value="1"/>
</dbReference>
<dbReference type="HAMAP" id="MF_00315">
    <property type="entry name" value="DXP_synth"/>
    <property type="match status" value="1"/>
</dbReference>
<dbReference type="PROSITE" id="PS00802">
    <property type="entry name" value="TRANSKETOLASE_2"/>
    <property type="match status" value="1"/>
</dbReference>
<keyword evidence="5 11" id="KW-0479">Metal-binding</keyword>
<organism evidence="15">
    <name type="scientific">Candidatus Kentrum sp. TUN</name>
    <dbReference type="NCBI Taxonomy" id="2126343"/>
    <lineage>
        <taxon>Bacteria</taxon>
        <taxon>Pseudomonadati</taxon>
        <taxon>Pseudomonadota</taxon>
        <taxon>Gammaproteobacteria</taxon>
        <taxon>Candidatus Kentrum</taxon>
    </lineage>
</organism>
<comment type="function">
    <text evidence="10 11">Catalyzes the acyloin condensation reaction between C atoms 2 and 3 of pyruvate and glyceraldehyde 3-phosphate to yield 1-deoxy-D-xylulose-5-phosphate (DXP).</text>
</comment>
<accession>A0A451APA5</accession>
<feature type="binding site" evidence="11">
    <location>
        <begin position="152"/>
        <end position="153"/>
    </location>
    <ligand>
        <name>thiamine diphosphate</name>
        <dbReference type="ChEBI" id="CHEBI:58937"/>
    </ligand>
</feature>
<evidence type="ECO:0000313" key="13">
    <source>
        <dbReference type="EMBL" id="VFK59242.1"/>
    </source>
</evidence>
<gene>
    <name evidence="11" type="primary">dxs</name>
    <name evidence="14" type="ORF">BECKTUN1418D_GA0071000_11864</name>
    <name evidence="15" type="ORF">BECKTUN1418E_GA0071001_11616</name>
    <name evidence="13" type="ORF">BECKTUN1418F_GA0071002_11676</name>
</gene>
<evidence type="ECO:0000256" key="5">
    <source>
        <dbReference type="ARBA" id="ARBA00022723"/>
    </source>
</evidence>
<dbReference type="FunFam" id="3.40.50.970:FF:000005">
    <property type="entry name" value="1-deoxy-D-xylulose-5-phosphate synthase"/>
    <property type="match status" value="1"/>
</dbReference>
<dbReference type="NCBIfam" id="NF003933">
    <property type="entry name" value="PRK05444.2-2"/>
    <property type="match status" value="1"/>
</dbReference>
<evidence type="ECO:0000256" key="9">
    <source>
        <dbReference type="ARBA" id="ARBA00023229"/>
    </source>
</evidence>
<dbReference type="GO" id="GO:0009228">
    <property type="term" value="P:thiamine biosynthetic process"/>
    <property type="evidence" value="ECO:0007669"/>
    <property type="project" value="UniProtKB-UniRule"/>
</dbReference>